<dbReference type="SUPFAM" id="SSF53756">
    <property type="entry name" value="UDP-Glycosyltransferase/glycogen phosphorylase"/>
    <property type="match status" value="1"/>
</dbReference>
<keyword evidence="3" id="KW-0328">Glycosyltransferase</keyword>
<dbReference type="EC" id="2.4.-.-" evidence="3"/>
<name>A0ABW5NJL6_9SPHI</name>
<organism evidence="3 4">
    <name type="scientific">Sphingobacterium corticis</name>
    <dbReference type="NCBI Taxonomy" id="1812823"/>
    <lineage>
        <taxon>Bacteria</taxon>
        <taxon>Pseudomonadati</taxon>
        <taxon>Bacteroidota</taxon>
        <taxon>Sphingobacteriia</taxon>
        <taxon>Sphingobacteriales</taxon>
        <taxon>Sphingobacteriaceae</taxon>
        <taxon>Sphingobacterium</taxon>
    </lineage>
</organism>
<dbReference type="Pfam" id="PF00534">
    <property type="entry name" value="Glycos_transf_1"/>
    <property type="match status" value="1"/>
</dbReference>
<evidence type="ECO:0000259" key="2">
    <source>
        <dbReference type="Pfam" id="PF13439"/>
    </source>
</evidence>
<dbReference type="InterPro" id="IPR028098">
    <property type="entry name" value="Glyco_trans_4-like_N"/>
</dbReference>
<protein>
    <submittedName>
        <fullName evidence="3">Glycosyltransferase</fullName>
        <ecNumber evidence="3">2.4.-.-</ecNumber>
    </submittedName>
</protein>
<feature type="domain" description="Glycosyl transferase family 1" evidence="1">
    <location>
        <begin position="188"/>
        <end position="338"/>
    </location>
</feature>
<proteinExistence type="predicted"/>
<accession>A0ABW5NJL6</accession>
<reference evidence="4" key="1">
    <citation type="journal article" date="2019" name="Int. J. Syst. Evol. Microbiol.">
        <title>The Global Catalogue of Microorganisms (GCM) 10K type strain sequencing project: providing services to taxonomists for standard genome sequencing and annotation.</title>
        <authorList>
            <consortium name="The Broad Institute Genomics Platform"/>
            <consortium name="The Broad Institute Genome Sequencing Center for Infectious Disease"/>
            <person name="Wu L."/>
            <person name="Ma J."/>
        </authorList>
    </citation>
    <scope>NUCLEOTIDE SEQUENCE [LARGE SCALE GENOMIC DNA]</scope>
    <source>
        <strain evidence="4">KCTC 42248</strain>
    </source>
</reference>
<dbReference type="Pfam" id="PF13439">
    <property type="entry name" value="Glyco_transf_4"/>
    <property type="match status" value="1"/>
</dbReference>
<evidence type="ECO:0000313" key="3">
    <source>
        <dbReference type="EMBL" id="MFD2598073.1"/>
    </source>
</evidence>
<dbReference type="InterPro" id="IPR001296">
    <property type="entry name" value="Glyco_trans_1"/>
</dbReference>
<keyword evidence="4" id="KW-1185">Reference proteome</keyword>
<dbReference type="Proteomes" id="UP001597393">
    <property type="component" value="Unassembled WGS sequence"/>
</dbReference>
<keyword evidence="3" id="KW-0808">Transferase</keyword>
<evidence type="ECO:0000259" key="1">
    <source>
        <dbReference type="Pfam" id="PF00534"/>
    </source>
</evidence>
<dbReference type="Gene3D" id="3.40.50.2000">
    <property type="entry name" value="Glycogen Phosphorylase B"/>
    <property type="match status" value="2"/>
</dbReference>
<dbReference type="EMBL" id="JBHUMA010000004">
    <property type="protein sequence ID" value="MFD2598073.1"/>
    <property type="molecule type" value="Genomic_DNA"/>
</dbReference>
<dbReference type="GO" id="GO:0016757">
    <property type="term" value="F:glycosyltransferase activity"/>
    <property type="evidence" value="ECO:0007669"/>
    <property type="project" value="UniProtKB-KW"/>
</dbReference>
<feature type="domain" description="Glycosyltransferase subfamily 4-like N-terminal" evidence="2">
    <location>
        <begin position="13"/>
        <end position="171"/>
    </location>
</feature>
<sequence length="365" mass="41459">MRILYVIDSLITGGAEKLVVETVPKLIEIGFKVDIALLDGKPYPLLKELEQLDICHIYKLSFGSVYNPILIYKLTKIIKHYSVVHVHLFPAQYWVVIAGWLNTQNTRLIFTEHSTSNRRLKNYFLRILDRLFYKSYEEILCITEAVKDELLKRLQVGVDKLIVLSNGVNIDKIEMAIPVNRVKVFGYSNEDKILIMIGAFRREKDQDTVVRSMNYLPKEFKLVFVGDGVRRKEVETLAEDLNLCKRVKFLGNRSDVGSLLKAADISILSSHWEGFGLAAVESMAAGIPVIGSDVAGLANVIGDAGQLFIPADEKDLVKKIRYITKSTKVYNSFTTAGRIRAQHFSIDNMVDKLSYLYKKYNLSNE</sequence>
<dbReference type="PANTHER" id="PTHR12526:SF630">
    <property type="entry name" value="GLYCOSYLTRANSFERASE"/>
    <property type="match status" value="1"/>
</dbReference>
<comment type="caution">
    <text evidence="3">The sequence shown here is derived from an EMBL/GenBank/DDBJ whole genome shotgun (WGS) entry which is preliminary data.</text>
</comment>
<dbReference type="PANTHER" id="PTHR12526">
    <property type="entry name" value="GLYCOSYLTRANSFERASE"/>
    <property type="match status" value="1"/>
</dbReference>
<evidence type="ECO:0000313" key="4">
    <source>
        <dbReference type="Proteomes" id="UP001597393"/>
    </source>
</evidence>
<gene>
    <name evidence="3" type="ORF">ACFSQ3_03830</name>
</gene>
<dbReference type="RefSeq" id="WP_380867644.1">
    <property type="nucleotide sequence ID" value="NZ_JBHUMA010000004.1"/>
</dbReference>